<proteinExistence type="predicted"/>
<name>A0A2P6S3R2_ROSCH</name>
<accession>A0A2P6S3R2</accession>
<dbReference type="AlphaFoldDB" id="A0A2P6S3R2"/>
<dbReference type="Proteomes" id="UP000238479">
    <property type="component" value="Chromosome 2"/>
</dbReference>
<organism evidence="1 2">
    <name type="scientific">Rosa chinensis</name>
    <name type="common">China rose</name>
    <dbReference type="NCBI Taxonomy" id="74649"/>
    <lineage>
        <taxon>Eukaryota</taxon>
        <taxon>Viridiplantae</taxon>
        <taxon>Streptophyta</taxon>
        <taxon>Embryophyta</taxon>
        <taxon>Tracheophyta</taxon>
        <taxon>Spermatophyta</taxon>
        <taxon>Magnoliopsida</taxon>
        <taxon>eudicotyledons</taxon>
        <taxon>Gunneridae</taxon>
        <taxon>Pentapetalae</taxon>
        <taxon>rosids</taxon>
        <taxon>fabids</taxon>
        <taxon>Rosales</taxon>
        <taxon>Rosaceae</taxon>
        <taxon>Rosoideae</taxon>
        <taxon>Rosoideae incertae sedis</taxon>
        <taxon>Rosa</taxon>
    </lineage>
</organism>
<reference evidence="1 2" key="1">
    <citation type="journal article" date="2018" name="Nat. Genet.">
        <title>The Rosa genome provides new insights in the design of modern roses.</title>
        <authorList>
            <person name="Bendahmane M."/>
        </authorList>
    </citation>
    <scope>NUCLEOTIDE SEQUENCE [LARGE SCALE GENOMIC DNA]</scope>
    <source>
        <strain evidence="2">cv. Old Blush</strain>
    </source>
</reference>
<dbReference type="EMBL" id="PDCK01000040">
    <property type="protein sequence ID" value="PRQ53306.1"/>
    <property type="molecule type" value="Genomic_DNA"/>
</dbReference>
<keyword evidence="2" id="KW-1185">Reference proteome</keyword>
<dbReference type="Gramene" id="PRQ53306">
    <property type="protein sequence ID" value="PRQ53306"/>
    <property type="gene ID" value="RchiOBHm_Chr2g0165091"/>
</dbReference>
<gene>
    <name evidence="1" type="ORF">RchiOBHm_Chr2g0165091</name>
</gene>
<comment type="caution">
    <text evidence="1">The sequence shown here is derived from an EMBL/GenBank/DDBJ whole genome shotgun (WGS) entry which is preliminary data.</text>
</comment>
<sequence length="61" mass="7054">MPVVGRRSLLNPSSNFPAAAVILDYPSRCSIDRPGRSRLKHRIFKLEPKDDFQYTIMYSLE</sequence>
<protein>
    <submittedName>
        <fullName evidence="1">Uncharacterized protein</fullName>
    </submittedName>
</protein>
<evidence type="ECO:0000313" key="1">
    <source>
        <dbReference type="EMBL" id="PRQ53306.1"/>
    </source>
</evidence>
<evidence type="ECO:0000313" key="2">
    <source>
        <dbReference type="Proteomes" id="UP000238479"/>
    </source>
</evidence>